<evidence type="ECO:0000256" key="1">
    <source>
        <dbReference type="ARBA" id="ARBA00022741"/>
    </source>
</evidence>
<accession>A0A0N5BZ48</accession>
<proteinExistence type="inferred from homology"/>
<dbReference type="STRING" id="174720.A0A0N5BZ48"/>
<dbReference type="InterPro" id="IPR020587">
    <property type="entry name" value="RecA_monomer-monomer_interface"/>
</dbReference>
<feature type="domain" description="RecA family profile 1" evidence="4">
    <location>
        <begin position="1"/>
        <end position="83"/>
    </location>
</feature>
<dbReference type="Pfam" id="PF08423">
    <property type="entry name" value="Rad51"/>
    <property type="match status" value="1"/>
</dbReference>
<dbReference type="GO" id="GO:0005524">
    <property type="term" value="F:ATP binding"/>
    <property type="evidence" value="ECO:0007669"/>
    <property type="project" value="UniProtKB-KW"/>
</dbReference>
<dbReference type="InterPro" id="IPR020588">
    <property type="entry name" value="RecA_ATP-bd"/>
</dbReference>
<evidence type="ECO:0000259" key="5">
    <source>
        <dbReference type="PROSITE" id="PS50163"/>
    </source>
</evidence>
<dbReference type="GO" id="GO:0000730">
    <property type="term" value="P:DNA recombinase assembly"/>
    <property type="evidence" value="ECO:0007669"/>
    <property type="project" value="TreeGrafter"/>
</dbReference>
<dbReference type="InterPro" id="IPR027417">
    <property type="entry name" value="P-loop_NTPase"/>
</dbReference>
<dbReference type="AlphaFoldDB" id="A0A0N5BZ48"/>
<dbReference type="GO" id="GO:0140664">
    <property type="term" value="F:ATP-dependent DNA damage sensor activity"/>
    <property type="evidence" value="ECO:0007669"/>
    <property type="project" value="InterPro"/>
</dbReference>
<evidence type="ECO:0000256" key="3">
    <source>
        <dbReference type="RuleBase" id="RU003422"/>
    </source>
</evidence>
<evidence type="ECO:0000256" key="2">
    <source>
        <dbReference type="ARBA" id="ARBA00022840"/>
    </source>
</evidence>
<evidence type="ECO:0000259" key="4">
    <source>
        <dbReference type="PROSITE" id="PS50162"/>
    </source>
</evidence>
<dbReference type="PROSITE" id="PS50162">
    <property type="entry name" value="RECA_2"/>
    <property type="match status" value="1"/>
</dbReference>
<dbReference type="GO" id="GO:0070192">
    <property type="term" value="P:chromosome organization involved in meiotic cell cycle"/>
    <property type="evidence" value="ECO:0007669"/>
    <property type="project" value="TreeGrafter"/>
</dbReference>
<dbReference type="PANTHER" id="PTHR22942:SF39">
    <property type="entry name" value="DNA REPAIR PROTEIN RAD51 HOMOLOG 1"/>
    <property type="match status" value="1"/>
</dbReference>
<dbReference type="InterPro" id="IPR013632">
    <property type="entry name" value="Rad51_C"/>
</dbReference>
<dbReference type="GO" id="GO:0003690">
    <property type="term" value="F:double-stranded DNA binding"/>
    <property type="evidence" value="ECO:0007669"/>
    <property type="project" value="TreeGrafter"/>
</dbReference>
<comment type="similarity">
    <text evidence="3">Belongs to the RecA family.</text>
</comment>
<keyword evidence="2 3" id="KW-0067">ATP-binding</keyword>
<keyword evidence="1 3" id="KW-0547">Nucleotide-binding</keyword>
<reference evidence="7" key="1">
    <citation type="submission" date="2017-02" db="UniProtKB">
        <authorList>
            <consortium name="WormBaseParasite"/>
        </authorList>
    </citation>
    <scope>IDENTIFICATION</scope>
</reference>
<protein>
    <submittedName>
        <fullName evidence="7">RECA_2 domain-containing protein</fullName>
    </submittedName>
</protein>
<dbReference type="GO" id="GO:0000150">
    <property type="term" value="F:DNA strand exchange activity"/>
    <property type="evidence" value="ECO:0007669"/>
    <property type="project" value="TreeGrafter"/>
</dbReference>
<evidence type="ECO:0000313" key="6">
    <source>
        <dbReference type="Proteomes" id="UP000046392"/>
    </source>
</evidence>
<name>A0A0N5BZ48_STREA</name>
<dbReference type="GO" id="GO:0000794">
    <property type="term" value="C:condensed nuclear chromosome"/>
    <property type="evidence" value="ECO:0007669"/>
    <property type="project" value="TreeGrafter"/>
</dbReference>
<dbReference type="Gene3D" id="3.40.50.300">
    <property type="entry name" value="P-loop containing nucleotide triphosphate hydrolases"/>
    <property type="match status" value="1"/>
</dbReference>
<keyword evidence="6" id="KW-1185">Reference proteome</keyword>
<dbReference type="GO" id="GO:0006312">
    <property type="term" value="P:mitotic recombination"/>
    <property type="evidence" value="ECO:0007669"/>
    <property type="project" value="TreeGrafter"/>
</dbReference>
<dbReference type="SUPFAM" id="SSF52540">
    <property type="entry name" value="P-loop containing nucleoside triphosphate hydrolases"/>
    <property type="match status" value="1"/>
</dbReference>
<feature type="domain" description="RecA family profile 2" evidence="5">
    <location>
        <begin position="90"/>
        <end position="122"/>
    </location>
</feature>
<organism evidence="6 7">
    <name type="scientific">Strongyloides papillosus</name>
    <name type="common">Intestinal threadworm</name>
    <dbReference type="NCBI Taxonomy" id="174720"/>
    <lineage>
        <taxon>Eukaryota</taxon>
        <taxon>Metazoa</taxon>
        <taxon>Ecdysozoa</taxon>
        <taxon>Nematoda</taxon>
        <taxon>Chromadorea</taxon>
        <taxon>Rhabditida</taxon>
        <taxon>Tylenchina</taxon>
        <taxon>Panagrolaimomorpha</taxon>
        <taxon>Strongyloidoidea</taxon>
        <taxon>Strongyloididae</taxon>
        <taxon>Strongyloides</taxon>
    </lineage>
</organism>
<dbReference type="PROSITE" id="PS50163">
    <property type="entry name" value="RECA_3"/>
    <property type="match status" value="1"/>
</dbReference>
<dbReference type="PANTHER" id="PTHR22942">
    <property type="entry name" value="RECA/RAD51/RADA DNA STRAND-PAIRING FAMILY MEMBER"/>
    <property type="match status" value="1"/>
</dbReference>
<evidence type="ECO:0000313" key="7">
    <source>
        <dbReference type="WBParaSite" id="SPAL_0001104400.1"/>
    </source>
</evidence>
<dbReference type="Proteomes" id="UP000046392">
    <property type="component" value="Unplaced"/>
</dbReference>
<dbReference type="GO" id="GO:0007131">
    <property type="term" value="P:reciprocal meiotic recombination"/>
    <property type="evidence" value="ECO:0007669"/>
    <property type="project" value="TreeGrafter"/>
</dbReference>
<sequence length="166" mass="19151">MEIEIKERKVYFFFSLVILILSTRFTDGKISNPIILRGIGEFFAVFQGRGELADRQAHLGRFLRHLLRLADEFKVAVVITNQVMYRVDDSANYGGNTKKIPTGGNILIHASTTRLCLKKGKGHQRIVRSMILRACQNMKLALWFQTKELLMYLRIFKCFVTILNIL</sequence>
<dbReference type="WBParaSite" id="SPAL_0001104400.1">
    <property type="protein sequence ID" value="SPAL_0001104400.1"/>
    <property type="gene ID" value="SPAL_0001104400"/>
</dbReference>
<dbReference type="GO" id="GO:0042148">
    <property type="term" value="P:DNA strand invasion"/>
    <property type="evidence" value="ECO:0007669"/>
    <property type="project" value="TreeGrafter"/>
</dbReference>
<dbReference type="GO" id="GO:0003697">
    <property type="term" value="F:single-stranded DNA binding"/>
    <property type="evidence" value="ECO:0007669"/>
    <property type="project" value="TreeGrafter"/>
</dbReference>